<evidence type="ECO:0000313" key="4">
    <source>
        <dbReference type="EMBL" id="BBM85870.1"/>
    </source>
</evidence>
<dbReference type="GO" id="GO:0003824">
    <property type="term" value="F:catalytic activity"/>
    <property type="evidence" value="ECO:0007669"/>
    <property type="project" value="InterPro"/>
</dbReference>
<name>A0A5S9IQS9_UABAM</name>
<dbReference type="InterPro" id="IPR011330">
    <property type="entry name" value="Glyco_hydro/deAcase_b/a-brl"/>
</dbReference>
<dbReference type="AlphaFoldDB" id="A0A5S9IQS9"/>
<dbReference type="Pfam" id="PF03065">
    <property type="entry name" value="Glyco_hydro_57"/>
    <property type="match status" value="1"/>
</dbReference>
<evidence type="ECO:0000256" key="1">
    <source>
        <dbReference type="ARBA" id="ARBA00006821"/>
    </source>
</evidence>
<dbReference type="SUPFAM" id="SSF88713">
    <property type="entry name" value="Glycoside hydrolase/deacetylase"/>
    <property type="match status" value="1"/>
</dbReference>
<organism evidence="4 5">
    <name type="scientific">Uabimicrobium amorphum</name>
    <dbReference type="NCBI Taxonomy" id="2596890"/>
    <lineage>
        <taxon>Bacteria</taxon>
        <taxon>Pseudomonadati</taxon>
        <taxon>Planctomycetota</taxon>
        <taxon>Candidatus Uabimicrobiia</taxon>
        <taxon>Candidatus Uabimicrobiales</taxon>
        <taxon>Candidatus Uabimicrobiaceae</taxon>
        <taxon>Candidatus Uabimicrobium</taxon>
    </lineage>
</organism>
<protein>
    <recommendedName>
        <fullName evidence="3">Glycoside hydrolase family 57 N-terminal domain-containing protein</fullName>
    </recommendedName>
</protein>
<dbReference type="KEGG" id="uam:UABAM_04249"/>
<reference evidence="4 5" key="1">
    <citation type="submission" date="2019-08" db="EMBL/GenBank/DDBJ databases">
        <title>Complete genome sequence of Candidatus Uab amorphum.</title>
        <authorList>
            <person name="Shiratori T."/>
            <person name="Suzuki S."/>
            <person name="Kakizawa Y."/>
            <person name="Ishida K."/>
        </authorList>
    </citation>
    <scope>NUCLEOTIDE SEQUENCE [LARGE SCALE GENOMIC DNA]</scope>
    <source>
        <strain evidence="4 5">SRT547</strain>
    </source>
</reference>
<dbReference type="Gene3D" id="3.20.110.20">
    <property type="match status" value="1"/>
</dbReference>
<keyword evidence="5" id="KW-1185">Reference proteome</keyword>
<keyword evidence="2" id="KW-0119">Carbohydrate metabolism</keyword>
<sequence>MIEVVVVLDYNPQKVPQEMFTQLCEKAYNPLLNMCNDLMLPTVHAISGRVLERLHTQRQEEIIQSLKNMVSKEQSIIATKGFSSAAFTQLSKTEILHQLGFAHEVNKETFGKSTNIFMPQEGWIDVYMPGILKKAGFKCALLSGNCIVDFYKKAPESTSTIHKMRGLKNSHIHVISSYTNGLVSSEEKINDLFTGKITAKDFTNELFHLFDKADKPVLMLHVSAETPFFQEGPRSAIQRLRFFIEGLQGAGNFHFSLPFPLIERAENEAELGPALIQDKRLHQLAAQARDLIIEKEKKDPEALAIRKAWKSLLFAHDYCFTEEYLEQLDSSSNQMQYQNVADLYIQACERAQLAMKNALDA</sequence>
<dbReference type="Proteomes" id="UP000326354">
    <property type="component" value="Chromosome"/>
</dbReference>
<gene>
    <name evidence="4" type="ORF">UABAM_04249</name>
</gene>
<dbReference type="EMBL" id="AP019860">
    <property type="protein sequence ID" value="BBM85870.1"/>
    <property type="molecule type" value="Genomic_DNA"/>
</dbReference>
<comment type="similarity">
    <text evidence="1">Belongs to the glycosyl hydrolase 57 family.</text>
</comment>
<proteinExistence type="inferred from homology"/>
<evidence type="ECO:0000313" key="5">
    <source>
        <dbReference type="Proteomes" id="UP000326354"/>
    </source>
</evidence>
<evidence type="ECO:0000259" key="3">
    <source>
        <dbReference type="Pfam" id="PF03065"/>
    </source>
</evidence>
<dbReference type="RefSeq" id="WP_151969958.1">
    <property type="nucleotide sequence ID" value="NZ_AP019860.1"/>
</dbReference>
<evidence type="ECO:0000256" key="2">
    <source>
        <dbReference type="ARBA" id="ARBA00023277"/>
    </source>
</evidence>
<accession>A0A5S9IQS9</accession>
<dbReference type="GO" id="GO:0005975">
    <property type="term" value="P:carbohydrate metabolic process"/>
    <property type="evidence" value="ECO:0007669"/>
    <property type="project" value="InterPro"/>
</dbReference>
<dbReference type="InterPro" id="IPR004300">
    <property type="entry name" value="Glyco_hydro_57_N"/>
</dbReference>
<feature type="domain" description="Glycoside hydrolase family 57 N-terminal" evidence="3">
    <location>
        <begin position="7"/>
        <end position="151"/>
    </location>
</feature>